<dbReference type="Gene3D" id="3.30.70.100">
    <property type="match status" value="1"/>
</dbReference>
<name>A0A3B1D2G1_9ZZZZ</name>
<feature type="transmembrane region" description="Helical" evidence="7">
    <location>
        <begin position="101"/>
        <end position="118"/>
    </location>
</feature>
<dbReference type="Gene3D" id="2.30.30.60">
    <property type="match status" value="1"/>
</dbReference>
<dbReference type="InterPro" id="IPR006685">
    <property type="entry name" value="MscS_channel_2nd"/>
</dbReference>
<evidence type="ECO:0000256" key="5">
    <source>
        <dbReference type="ARBA" id="ARBA00022989"/>
    </source>
</evidence>
<feature type="domain" description="Mechanosensitive ion channel MscS C-terminal" evidence="9">
    <location>
        <begin position="265"/>
        <end position="352"/>
    </location>
</feature>
<dbReference type="Pfam" id="PF00924">
    <property type="entry name" value="MS_channel_2nd"/>
    <property type="match status" value="1"/>
</dbReference>
<keyword evidence="5 7" id="KW-1133">Transmembrane helix</keyword>
<organism evidence="11">
    <name type="scientific">hydrothermal vent metagenome</name>
    <dbReference type="NCBI Taxonomy" id="652676"/>
    <lineage>
        <taxon>unclassified sequences</taxon>
        <taxon>metagenomes</taxon>
        <taxon>ecological metagenomes</taxon>
    </lineage>
</organism>
<dbReference type="SUPFAM" id="SSF50182">
    <property type="entry name" value="Sm-like ribonucleoproteins"/>
    <property type="match status" value="1"/>
</dbReference>
<gene>
    <name evidence="11" type="ORF">MNBD_NITROSPINAE02-1837</name>
</gene>
<evidence type="ECO:0000256" key="4">
    <source>
        <dbReference type="ARBA" id="ARBA00022692"/>
    </source>
</evidence>
<reference evidence="11" key="1">
    <citation type="submission" date="2018-06" db="EMBL/GenBank/DDBJ databases">
        <authorList>
            <person name="Zhirakovskaya E."/>
        </authorList>
    </citation>
    <scope>NUCLEOTIDE SEQUENCE</scope>
</reference>
<evidence type="ECO:0000256" key="6">
    <source>
        <dbReference type="ARBA" id="ARBA00023136"/>
    </source>
</evidence>
<feature type="domain" description="Mechanosensitive ion channel MscS" evidence="8">
    <location>
        <begin position="187"/>
        <end position="253"/>
    </location>
</feature>
<dbReference type="EMBL" id="UOGE01000110">
    <property type="protein sequence ID" value="VAX25825.1"/>
    <property type="molecule type" value="Genomic_DNA"/>
</dbReference>
<keyword evidence="3" id="KW-1003">Cell membrane</keyword>
<comment type="similarity">
    <text evidence="2">Belongs to the MscS (TC 1.A.23) family.</text>
</comment>
<dbReference type="Pfam" id="PF21088">
    <property type="entry name" value="MS_channel_1st"/>
    <property type="match status" value="1"/>
</dbReference>
<dbReference type="PANTHER" id="PTHR43634:SF2">
    <property type="entry name" value="LOW CONDUCTANCE MECHANOSENSITIVE CHANNEL YNAI"/>
    <property type="match status" value="1"/>
</dbReference>
<evidence type="ECO:0000256" key="1">
    <source>
        <dbReference type="ARBA" id="ARBA00004651"/>
    </source>
</evidence>
<dbReference type="GO" id="GO:0005886">
    <property type="term" value="C:plasma membrane"/>
    <property type="evidence" value="ECO:0007669"/>
    <property type="project" value="UniProtKB-SubCell"/>
</dbReference>
<dbReference type="PANTHER" id="PTHR43634">
    <property type="entry name" value="OW CONDUCTANCE MECHANOSENSITIVE CHANNEL"/>
    <property type="match status" value="1"/>
</dbReference>
<accession>A0A3B1D2G1</accession>
<evidence type="ECO:0000256" key="7">
    <source>
        <dbReference type="SAM" id="Phobius"/>
    </source>
</evidence>
<evidence type="ECO:0000259" key="10">
    <source>
        <dbReference type="Pfam" id="PF21088"/>
    </source>
</evidence>
<keyword evidence="4 7" id="KW-0812">Transmembrane</keyword>
<proteinExistence type="inferred from homology"/>
<dbReference type="InterPro" id="IPR045042">
    <property type="entry name" value="YnaI-like"/>
</dbReference>
<dbReference type="AlphaFoldDB" id="A0A3B1D2G1"/>
<dbReference type="GO" id="GO:0055085">
    <property type="term" value="P:transmembrane transport"/>
    <property type="evidence" value="ECO:0007669"/>
    <property type="project" value="InterPro"/>
</dbReference>
<dbReference type="SUPFAM" id="SSF82861">
    <property type="entry name" value="Mechanosensitive channel protein MscS (YggB), transmembrane region"/>
    <property type="match status" value="1"/>
</dbReference>
<protein>
    <submittedName>
        <fullName evidence="11">Small-conductance mechanosensitive channel</fullName>
    </submittedName>
</protein>
<keyword evidence="6 7" id="KW-0472">Membrane</keyword>
<dbReference type="Gene3D" id="1.10.287.1260">
    <property type="match status" value="1"/>
</dbReference>
<dbReference type="InterPro" id="IPR049142">
    <property type="entry name" value="MS_channel_1st"/>
</dbReference>
<evidence type="ECO:0000256" key="3">
    <source>
        <dbReference type="ARBA" id="ARBA00022475"/>
    </source>
</evidence>
<dbReference type="InterPro" id="IPR023408">
    <property type="entry name" value="MscS_beta-dom_sf"/>
</dbReference>
<dbReference type="InterPro" id="IPR011014">
    <property type="entry name" value="MscS_channel_TM-2"/>
</dbReference>
<comment type="subcellular location">
    <subcellularLocation>
        <location evidence="1">Cell membrane</location>
        <topology evidence="1">Multi-pass membrane protein</topology>
    </subcellularLocation>
</comment>
<dbReference type="InterPro" id="IPR049278">
    <property type="entry name" value="MS_channel_C"/>
</dbReference>
<evidence type="ECO:0000259" key="8">
    <source>
        <dbReference type="Pfam" id="PF00924"/>
    </source>
</evidence>
<evidence type="ECO:0000313" key="11">
    <source>
        <dbReference type="EMBL" id="VAX25825.1"/>
    </source>
</evidence>
<sequence length="377" mass="42105">MEHVTAFLNTKYFGVSAYQLSLSFAILLATLTFRRIVANVLLRFLERQAKKTETKLDDAMVVAIRPPVETGILVYGVWLAITVLPHPTEPVNVKQFIESAGHILILLIVAWLIFRLLAVIDLFLKKLADNPDHWLDGHMLPLIGNALRILVVIISGIMIAQNMGYSVSGLIASLGLGGAALALASKDTLSNLFGSLMIIIDKPFKVGDWVKGASFEGVVEEIGFRSTKIRTFGKTIENIPNNLLANVIVENMDRRKDAGLNVRRIKMIIGISYDADAGKMEEVLQEIKNILKNDEGVDQNQTILVNFTDFGESALDIFIYYFSDNAGWQYYLDVRQRVNLKIMRKLEDMNLSLAFPSRSVYIESMPEGLGKQEQKDG</sequence>
<dbReference type="InterPro" id="IPR010920">
    <property type="entry name" value="LSM_dom_sf"/>
</dbReference>
<feature type="transmembrane region" description="Helical" evidence="7">
    <location>
        <begin position="165"/>
        <end position="184"/>
    </location>
</feature>
<feature type="domain" description="Mechanosensitive ion channel transmembrane helices 2/3" evidence="10">
    <location>
        <begin position="145"/>
        <end position="186"/>
    </location>
</feature>
<evidence type="ECO:0000256" key="2">
    <source>
        <dbReference type="ARBA" id="ARBA00008017"/>
    </source>
</evidence>
<dbReference type="InterPro" id="IPR011066">
    <property type="entry name" value="MscS_channel_C_sf"/>
</dbReference>
<feature type="transmembrane region" description="Helical" evidence="7">
    <location>
        <begin position="20"/>
        <end position="42"/>
    </location>
</feature>
<dbReference type="SUPFAM" id="SSF82689">
    <property type="entry name" value="Mechanosensitive channel protein MscS (YggB), C-terminal domain"/>
    <property type="match status" value="1"/>
</dbReference>
<evidence type="ECO:0000259" key="9">
    <source>
        <dbReference type="Pfam" id="PF21082"/>
    </source>
</evidence>
<dbReference type="Pfam" id="PF21082">
    <property type="entry name" value="MS_channel_3rd"/>
    <property type="match status" value="1"/>
</dbReference>
<feature type="transmembrane region" description="Helical" evidence="7">
    <location>
        <begin position="139"/>
        <end position="159"/>
    </location>
</feature>